<accession>A0A1T2L697</accession>
<dbReference type="InterPro" id="IPR029000">
    <property type="entry name" value="Cyclophilin-like_dom_sf"/>
</dbReference>
<evidence type="ECO:0000259" key="4">
    <source>
        <dbReference type="SMART" id="SM00796"/>
    </source>
</evidence>
<proteinExistence type="predicted"/>
<evidence type="ECO:0000313" key="5">
    <source>
        <dbReference type="EMBL" id="OOZ40629.1"/>
    </source>
</evidence>
<evidence type="ECO:0000256" key="2">
    <source>
        <dbReference type="ARBA" id="ARBA00022801"/>
    </source>
</evidence>
<comment type="caution">
    <text evidence="5">The sequence shown here is derived from an EMBL/GenBank/DDBJ whole genome shotgun (WGS) entry which is preliminary data.</text>
</comment>
<dbReference type="NCBIfam" id="TIGR00370">
    <property type="entry name" value="5-oxoprolinase subunit PxpB"/>
    <property type="match status" value="1"/>
</dbReference>
<dbReference type="OrthoDB" id="9778567at2"/>
<evidence type="ECO:0000256" key="3">
    <source>
        <dbReference type="ARBA" id="ARBA00022840"/>
    </source>
</evidence>
<feature type="domain" description="Carboxyltransferase" evidence="4">
    <location>
        <begin position="1"/>
        <end position="204"/>
    </location>
</feature>
<name>A0A1T2L697_9GAMM</name>
<dbReference type="Proteomes" id="UP000190198">
    <property type="component" value="Unassembled WGS sequence"/>
</dbReference>
<evidence type="ECO:0000313" key="6">
    <source>
        <dbReference type="Proteomes" id="UP000190198"/>
    </source>
</evidence>
<protein>
    <submittedName>
        <fullName evidence="5">Allophanate hydrolase</fullName>
    </submittedName>
</protein>
<dbReference type="SUPFAM" id="SSF160467">
    <property type="entry name" value="PH0987 N-terminal domain-like"/>
    <property type="match status" value="1"/>
</dbReference>
<keyword evidence="2 5" id="KW-0378">Hydrolase</keyword>
<sequence length="235" mass="25940">MRIEALNENSSIVYLGDEISDDVSARVGRALAIVRQSLGPLLTDLVPSYTSLLLYYDPDRIDHEQLHQYLVELLDDDAADLQESVSSALLEVPVYYGEEVALDLQALSEFAGLAPDEVISIHSDSPYRVYAIGFAPGFAYLGKVDQRIAMPRMQKPRLRVPAGSVAIADSQTAVYPAATPGGWRIIGRTPMQMIDWESDSLTQIEVGAEIRFRPIGRQEYLDLGGQLDEDVANEL</sequence>
<dbReference type="PANTHER" id="PTHR34698">
    <property type="entry name" value="5-OXOPROLINASE SUBUNIT B"/>
    <property type="match status" value="1"/>
</dbReference>
<dbReference type="InterPro" id="IPR010016">
    <property type="entry name" value="PxpB"/>
</dbReference>
<dbReference type="GO" id="GO:0005524">
    <property type="term" value="F:ATP binding"/>
    <property type="evidence" value="ECO:0007669"/>
    <property type="project" value="UniProtKB-KW"/>
</dbReference>
<dbReference type="GO" id="GO:0016787">
    <property type="term" value="F:hydrolase activity"/>
    <property type="evidence" value="ECO:0007669"/>
    <property type="project" value="UniProtKB-KW"/>
</dbReference>
<evidence type="ECO:0000256" key="1">
    <source>
        <dbReference type="ARBA" id="ARBA00022741"/>
    </source>
</evidence>
<gene>
    <name evidence="5" type="ORF">BOW52_05620</name>
</gene>
<dbReference type="EMBL" id="MPRK01000083">
    <property type="protein sequence ID" value="OOZ40629.1"/>
    <property type="molecule type" value="Genomic_DNA"/>
</dbReference>
<keyword evidence="3" id="KW-0067">ATP-binding</keyword>
<dbReference type="Gene3D" id="3.30.1360.40">
    <property type="match status" value="1"/>
</dbReference>
<keyword evidence="1" id="KW-0547">Nucleotide-binding</keyword>
<dbReference type="SMART" id="SM00796">
    <property type="entry name" value="AHS1"/>
    <property type="match status" value="1"/>
</dbReference>
<keyword evidence="6" id="KW-1185">Reference proteome</keyword>
<dbReference type="Gene3D" id="2.40.100.10">
    <property type="entry name" value="Cyclophilin-like"/>
    <property type="match status" value="1"/>
</dbReference>
<dbReference type="InterPro" id="IPR003833">
    <property type="entry name" value="CT_C_D"/>
</dbReference>
<dbReference type="RefSeq" id="WP_078476845.1">
    <property type="nucleotide sequence ID" value="NZ_MPRK01000083.1"/>
</dbReference>
<dbReference type="AlphaFoldDB" id="A0A1T2L697"/>
<organism evidence="5 6">
    <name type="scientific">Solemya elarraichensis gill symbiont</name>
    <dbReference type="NCBI Taxonomy" id="1918949"/>
    <lineage>
        <taxon>Bacteria</taxon>
        <taxon>Pseudomonadati</taxon>
        <taxon>Pseudomonadota</taxon>
        <taxon>Gammaproteobacteria</taxon>
        <taxon>sulfur-oxidizing symbionts</taxon>
    </lineage>
</organism>
<reference evidence="5 6" key="1">
    <citation type="submission" date="2016-11" db="EMBL/GenBank/DDBJ databases">
        <title>Mixed transmission modes and dynamic genome evolution in an obligate animal-bacterial symbiosis.</title>
        <authorList>
            <person name="Russell S.L."/>
            <person name="Corbett-Detig R.B."/>
            <person name="Cavanaugh C.M."/>
        </authorList>
    </citation>
    <scope>NUCLEOTIDE SEQUENCE [LARGE SCALE GENOMIC DNA]</scope>
    <source>
        <strain evidence="5">Sp-SM6</strain>
    </source>
</reference>
<dbReference type="SUPFAM" id="SSF50891">
    <property type="entry name" value="Cyclophilin-like"/>
    <property type="match status" value="1"/>
</dbReference>
<dbReference type="PANTHER" id="PTHR34698:SF2">
    <property type="entry name" value="5-OXOPROLINASE SUBUNIT B"/>
    <property type="match status" value="1"/>
</dbReference>
<dbReference type="Pfam" id="PF02682">
    <property type="entry name" value="CT_C_D"/>
    <property type="match status" value="1"/>
</dbReference>